<dbReference type="AlphaFoldDB" id="A0A842JAD4"/>
<name>A0A842JAD4_9ACTN</name>
<proteinExistence type="predicted"/>
<evidence type="ECO:0008006" key="6">
    <source>
        <dbReference type="Google" id="ProtNLM"/>
    </source>
</evidence>
<dbReference type="RefSeq" id="WP_185904414.1">
    <property type="nucleotide sequence ID" value="NZ_JACMSE010000002.1"/>
</dbReference>
<reference evidence="4 5" key="1">
    <citation type="submission" date="2020-08" db="EMBL/GenBank/DDBJ databases">
        <authorList>
            <person name="Liu C."/>
            <person name="Sun Q."/>
        </authorList>
    </citation>
    <scope>NUCLEOTIDE SEQUENCE [LARGE SCALE GENOMIC DNA]</scope>
    <source>
        <strain evidence="4 5">N22</strain>
    </source>
</reference>
<feature type="signal peptide" evidence="3">
    <location>
        <begin position="1"/>
        <end position="18"/>
    </location>
</feature>
<gene>
    <name evidence="4" type="ORF">H7313_03545</name>
</gene>
<keyword evidence="2" id="KW-1133">Transmembrane helix</keyword>
<evidence type="ECO:0000256" key="2">
    <source>
        <dbReference type="SAM" id="Phobius"/>
    </source>
</evidence>
<keyword evidence="2" id="KW-0472">Membrane</keyword>
<dbReference type="EMBL" id="JACMSE010000002">
    <property type="protein sequence ID" value="MBC2888424.1"/>
    <property type="molecule type" value="Genomic_DNA"/>
</dbReference>
<protein>
    <recommendedName>
        <fullName evidence="6">Ig-like domain-containing protein</fullName>
    </recommendedName>
</protein>
<comment type="caution">
    <text evidence="4">The sequence shown here is derived from an EMBL/GenBank/DDBJ whole genome shotgun (WGS) entry which is preliminary data.</text>
</comment>
<keyword evidence="5" id="KW-1185">Reference proteome</keyword>
<keyword evidence="3" id="KW-0732">Signal</keyword>
<evidence type="ECO:0000256" key="1">
    <source>
        <dbReference type="SAM" id="MobiDB-lite"/>
    </source>
</evidence>
<feature type="region of interest" description="Disordered" evidence="1">
    <location>
        <begin position="175"/>
        <end position="211"/>
    </location>
</feature>
<evidence type="ECO:0000256" key="3">
    <source>
        <dbReference type="SAM" id="SignalP"/>
    </source>
</evidence>
<organism evidence="4 5">
    <name type="scientific">Gordonibacter massiliensis</name>
    <name type="common">ex Traore et al. 2017</name>
    <dbReference type="NCBI Taxonomy" id="1841863"/>
    <lineage>
        <taxon>Bacteria</taxon>
        <taxon>Bacillati</taxon>
        <taxon>Actinomycetota</taxon>
        <taxon>Coriobacteriia</taxon>
        <taxon>Eggerthellales</taxon>
        <taxon>Eggerthellaceae</taxon>
        <taxon>Gordonibacter</taxon>
    </lineage>
</organism>
<evidence type="ECO:0000313" key="4">
    <source>
        <dbReference type="EMBL" id="MBC2888424.1"/>
    </source>
</evidence>
<accession>A0A842JAD4</accession>
<feature type="transmembrane region" description="Helical" evidence="2">
    <location>
        <begin position="228"/>
        <end position="255"/>
    </location>
</feature>
<evidence type="ECO:0000313" key="5">
    <source>
        <dbReference type="Proteomes" id="UP000587396"/>
    </source>
</evidence>
<keyword evidence="2" id="KW-0812">Transmembrane</keyword>
<feature type="chain" id="PRO_5038977951" description="Ig-like domain-containing protein" evidence="3">
    <location>
        <begin position="19"/>
        <end position="289"/>
    </location>
</feature>
<dbReference type="Proteomes" id="UP000587396">
    <property type="component" value="Unassembled WGS sequence"/>
</dbReference>
<sequence length="289" mass="30773">MLVAVAALLLAGAPRGYADDCPAGGPHDYEITVVVPATDDTDGLEHLVCSKCGDSFYRTVPATGHEWSAWYVDTPATCTSEGIEARVCAKHPQNVHYEYRAIPPLSPSGEHRFIEVSRVDSTCTEDGMVLYACSICGESHSEVLSALGHDWGDWETARESTEAEPGVERHACGRCGATEERETPPLAQVDVPKPDEPADSAPPPPDEGGKTPWYATEFFTAGPTRTDAVIVGSGLVVCVVVGGLSVPLAMQVAWLRRKQAEVRRTQGARYAAEHAVVDVARSGEGGEAS</sequence>